<keyword evidence="2" id="KW-1133">Transmembrane helix</keyword>
<keyword evidence="2" id="KW-0472">Membrane</keyword>
<sequence>MTTTLRRLVYIGLAAAAALVLGGRPAEAHAGAVLTIHSDGAGSLWITARWVDGHPVTGPASAIVTATTPTGDRIGPAPLRAAGDGLGTLTYSGQLRPGRWTVTAEMASPAVARCQAEVRVAASATAVTCSPPPTPASAGAAPEAGGGQLPVGAVLLGAAAVAAGALGVVALARSRRSCPAPRPPSRARPRPPGRGPAGGRRGGRASS</sequence>
<reference evidence="4 5" key="1">
    <citation type="submission" date="2024-09" db="EMBL/GenBank/DDBJ databases">
        <authorList>
            <person name="Sun Q."/>
            <person name="Mori K."/>
        </authorList>
    </citation>
    <scope>NUCLEOTIDE SEQUENCE [LARGE SCALE GENOMIC DNA]</scope>
    <source>
        <strain evidence="4 5">TBRC 3947</strain>
    </source>
</reference>
<gene>
    <name evidence="4" type="ORF">ACFFIA_27010</name>
</gene>
<dbReference type="Proteomes" id="UP001589867">
    <property type="component" value="Unassembled WGS sequence"/>
</dbReference>
<organism evidence="4 5">
    <name type="scientific">Phytohabitans kaempferiae</name>
    <dbReference type="NCBI Taxonomy" id="1620943"/>
    <lineage>
        <taxon>Bacteria</taxon>
        <taxon>Bacillati</taxon>
        <taxon>Actinomycetota</taxon>
        <taxon>Actinomycetes</taxon>
        <taxon>Micromonosporales</taxon>
        <taxon>Micromonosporaceae</taxon>
    </lineage>
</organism>
<dbReference type="RefSeq" id="WP_377255478.1">
    <property type="nucleotide sequence ID" value="NZ_JBHLUH010000058.1"/>
</dbReference>
<proteinExistence type="predicted"/>
<evidence type="ECO:0000256" key="2">
    <source>
        <dbReference type="SAM" id="Phobius"/>
    </source>
</evidence>
<feature type="transmembrane region" description="Helical" evidence="2">
    <location>
        <begin position="151"/>
        <end position="172"/>
    </location>
</feature>
<name>A0ABV6MA63_9ACTN</name>
<comment type="caution">
    <text evidence="4">The sequence shown here is derived from an EMBL/GenBank/DDBJ whole genome shotgun (WGS) entry which is preliminary data.</text>
</comment>
<dbReference type="PROSITE" id="PS51318">
    <property type="entry name" value="TAT"/>
    <property type="match status" value="1"/>
</dbReference>
<evidence type="ECO:0000313" key="4">
    <source>
        <dbReference type="EMBL" id="MFC0531298.1"/>
    </source>
</evidence>
<feature type="chain" id="PRO_5047459644" evidence="3">
    <location>
        <begin position="29"/>
        <end position="207"/>
    </location>
</feature>
<feature type="region of interest" description="Disordered" evidence="1">
    <location>
        <begin position="173"/>
        <end position="207"/>
    </location>
</feature>
<accession>A0ABV6MA63</accession>
<feature type="signal peptide" evidence="3">
    <location>
        <begin position="1"/>
        <end position="28"/>
    </location>
</feature>
<protein>
    <submittedName>
        <fullName evidence="4">Uncharacterized protein</fullName>
    </submittedName>
</protein>
<evidence type="ECO:0000256" key="3">
    <source>
        <dbReference type="SAM" id="SignalP"/>
    </source>
</evidence>
<evidence type="ECO:0000256" key="1">
    <source>
        <dbReference type="SAM" id="MobiDB-lite"/>
    </source>
</evidence>
<dbReference type="Gene3D" id="2.60.40.10">
    <property type="entry name" value="Immunoglobulins"/>
    <property type="match status" value="1"/>
</dbReference>
<dbReference type="EMBL" id="JBHLUH010000058">
    <property type="protein sequence ID" value="MFC0531298.1"/>
    <property type="molecule type" value="Genomic_DNA"/>
</dbReference>
<keyword evidence="2" id="KW-0812">Transmembrane</keyword>
<evidence type="ECO:0000313" key="5">
    <source>
        <dbReference type="Proteomes" id="UP001589867"/>
    </source>
</evidence>
<dbReference type="InterPro" id="IPR013783">
    <property type="entry name" value="Ig-like_fold"/>
</dbReference>
<keyword evidence="5" id="KW-1185">Reference proteome</keyword>
<keyword evidence="3" id="KW-0732">Signal</keyword>
<dbReference type="InterPro" id="IPR006311">
    <property type="entry name" value="TAT_signal"/>
</dbReference>